<evidence type="ECO:0000256" key="6">
    <source>
        <dbReference type="ARBA" id="ARBA00022840"/>
    </source>
</evidence>
<comment type="similarity">
    <text evidence="2">Belongs to the cation transport ATPase (P-type) (TC 3.A.3) family. Type V subfamily.</text>
</comment>
<dbReference type="EMBL" id="DAKRPA010000009">
    <property type="protein sequence ID" value="DBA04361.1"/>
    <property type="molecule type" value="Genomic_DNA"/>
</dbReference>
<dbReference type="NCBIfam" id="TIGR01494">
    <property type="entry name" value="ATPase_P-type"/>
    <property type="match status" value="1"/>
</dbReference>
<feature type="transmembrane region" description="Helical" evidence="11">
    <location>
        <begin position="1007"/>
        <end position="1026"/>
    </location>
</feature>
<keyword evidence="9 11" id="KW-1133">Transmembrane helix</keyword>
<dbReference type="Pfam" id="PF23143">
    <property type="entry name" value="2TM_P5A-ATPase"/>
    <property type="match status" value="1"/>
</dbReference>
<dbReference type="InterPro" id="IPR008250">
    <property type="entry name" value="ATPase_P-typ_transduc_dom_A_sf"/>
</dbReference>
<dbReference type="InterPro" id="IPR044492">
    <property type="entry name" value="P_typ_ATPase_HD_dom"/>
</dbReference>
<dbReference type="InterPro" id="IPR018303">
    <property type="entry name" value="ATPase_P-typ_P_site"/>
</dbReference>
<dbReference type="NCBIfam" id="TIGR01657">
    <property type="entry name" value="P-ATPase-V"/>
    <property type="match status" value="1"/>
</dbReference>
<dbReference type="PANTHER" id="PTHR45630:SF7">
    <property type="entry name" value="ENDOPLASMIC RETICULUM TRANSMEMBRANE HELIX TRANSLOCASE"/>
    <property type="match status" value="1"/>
</dbReference>
<feature type="transmembrane region" description="Helical" evidence="11">
    <location>
        <begin position="1189"/>
        <end position="1208"/>
    </location>
</feature>
<evidence type="ECO:0000259" key="13">
    <source>
        <dbReference type="Pfam" id="PF23143"/>
    </source>
</evidence>
<keyword evidence="3 11" id="KW-0812">Transmembrane</keyword>
<dbReference type="SUPFAM" id="SSF56784">
    <property type="entry name" value="HAD-like"/>
    <property type="match status" value="1"/>
</dbReference>
<keyword evidence="15" id="KW-1185">Reference proteome</keyword>
<dbReference type="Pfam" id="PF00122">
    <property type="entry name" value="E1-E2_ATPase"/>
    <property type="match status" value="1"/>
</dbReference>
<evidence type="ECO:0000256" key="7">
    <source>
        <dbReference type="ARBA" id="ARBA00022842"/>
    </source>
</evidence>
<dbReference type="InterPro" id="IPR001757">
    <property type="entry name" value="P_typ_ATPase"/>
</dbReference>
<keyword evidence="5" id="KW-0547">Nucleotide-binding</keyword>
<feature type="transmembrane region" description="Helical" evidence="11">
    <location>
        <begin position="1069"/>
        <end position="1094"/>
    </location>
</feature>
<dbReference type="SFLD" id="SFLDF00027">
    <property type="entry name" value="p-type_atpase"/>
    <property type="match status" value="1"/>
</dbReference>
<dbReference type="AlphaFoldDB" id="A0AAV2ZAB2"/>
<dbReference type="GO" id="GO:0005524">
    <property type="term" value="F:ATP binding"/>
    <property type="evidence" value="ECO:0007669"/>
    <property type="project" value="UniProtKB-KW"/>
</dbReference>
<dbReference type="GO" id="GO:0019829">
    <property type="term" value="F:ATPase-coupled monoatomic cation transmembrane transporter activity"/>
    <property type="evidence" value="ECO:0007669"/>
    <property type="project" value="TreeGrafter"/>
</dbReference>
<feature type="transmembrane region" description="Helical" evidence="11">
    <location>
        <begin position="20"/>
        <end position="43"/>
    </location>
</feature>
<feature type="domain" description="P-type ATPase A" evidence="12">
    <location>
        <begin position="280"/>
        <end position="429"/>
    </location>
</feature>
<evidence type="ECO:0000256" key="10">
    <source>
        <dbReference type="ARBA" id="ARBA00023136"/>
    </source>
</evidence>
<evidence type="ECO:0000256" key="1">
    <source>
        <dbReference type="ARBA" id="ARBA00004141"/>
    </source>
</evidence>
<dbReference type="GO" id="GO:0046872">
    <property type="term" value="F:metal ion binding"/>
    <property type="evidence" value="ECO:0007669"/>
    <property type="project" value="UniProtKB-KW"/>
</dbReference>
<feature type="transmembrane region" description="Helical" evidence="11">
    <location>
        <begin position="1149"/>
        <end position="1169"/>
    </location>
</feature>
<dbReference type="Proteomes" id="UP001146120">
    <property type="component" value="Unassembled WGS sequence"/>
</dbReference>
<feature type="transmembrane region" description="Helical" evidence="11">
    <location>
        <begin position="444"/>
        <end position="463"/>
    </location>
</feature>
<dbReference type="InterPro" id="IPR023299">
    <property type="entry name" value="ATPase_P-typ_cyto_dom_N"/>
</dbReference>
<dbReference type="InterPro" id="IPR006544">
    <property type="entry name" value="P-type_TPase_V"/>
</dbReference>
<reference evidence="14" key="1">
    <citation type="submission" date="2022-11" db="EMBL/GenBank/DDBJ databases">
        <authorList>
            <person name="Morgan W.R."/>
            <person name="Tartar A."/>
        </authorList>
    </citation>
    <scope>NUCLEOTIDE SEQUENCE</scope>
    <source>
        <strain evidence="14">ARSEF 373</strain>
    </source>
</reference>
<keyword evidence="6" id="KW-0067">ATP-binding</keyword>
<dbReference type="SFLD" id="SFLDG00002">
    <property type="entry name" value="C1.7:_P-type_atpase_like"/>
    <property type="match status" value="1"/>
</dbReference>
<evidence type="ECO:0000313" key="14">
    <source>
        <dbReference type="EMBL" id="DBA04361.1"/>
    </source>
</evidence>
<comment type="subcellular location">
    <subcellularLocation>
        <location evidence="1">Membrane</location>
        <topology evidence="1">Multi-pass membrane protein</topology>
    </subcellularLocation>
</comment>
<dbReference type="SUPFAM" id="SSF81660">
    <property type="entry name" value="Metal cation-transporting ATPase, ATP-binding domain N"/>
    <property type="match status" value="1"/>
</dbReference>
<feature type="transmembrane region" description="Helical" evidence="11">
    <location>
        <begin position="245"/>
        <end position="264"/>
    </location>
</feature>
<gene>
    <name evidence="14" type="ORF">N0F65_002123</name>
</gene>
<evidence type="ECO:0000259" key="12">
    <source>
        <dbReference type="Pfam" id="PF00122"/>
    </source>
</evidence>
<accession>A0AAV2ZAB2</accession>
<dbReference type="InterPro" id="IPR036412">
    <property type="entry name" value="HAD-like_sf"/>
</dbReference>
<keyword evidence="4" id="KW-0479">Metal-binding</keyword>
<keyword evidence="7" id="KW-0460">Magnesium</keyword>
<dbReference type="SUPFAM" id="SSF81665">
    <property type="entry name" value="Calcium ATPase, transmembrane domain M"/>
    <property type="match status" value="1"/>
</dbReference>
<evidence type="ECO:0000256" key="11">
    <source>
        <dbReference type="SAM" id="Phobius"/>
    </source>
</evidence>
<dbReference type="GO" id="GO:0016887">
    <property type="term" value="F:ATP hydrolysis activity"/>
    <property type="evidence" value="ECO:0007669"/>
    <property type="project" value="InterPro"/>
</dbReference>
<feature type="transmembrane region" description="Helical" evidence="11">
    <location>
        <begin position="1032"/>
        <end position="1048"/>
    </location>
</feature>
<comment type="caution">
    <text evidence="14">The sequence shown here is derived from an EMBL/GenBank/DDBJ whole genome shotgun (WGS) entry which is preliminary data.</text>
</comment>
<dbReference type="GO" id="GO:0005789">
    <property type="term" value="C:endoplasmic reticulum membrane"/>
    <property type="evidence" value="ECO:0007669"/>
    <property type="project" value="TreeGrafter"/>
</dbReference>
<evidence type="ECO:0000256" key="8">
    <source>
        <dbReference type="ARBA" id="ARBA00022967"/>
    </source>
</evidence>
<feature type="transmembrane region" description="Helical" evidence="11">
    <location>
        <begin position="50"/>
        <end position="70"/>
    </location>
</feature>
<evidence type="ECO:0000313" key="15">
    <source>
        <dbReference type="Proteomes" id="UP001146120"/>
    </source>
</evidence>
<dbReference type="InterPro" id="IPR057255">
    <property type="entry name" value="2TM_P5A-ATPase"/>
</dbReference>
<dbReference type="SUPFAM" id="SSF81653">
    <property type="entry name" value="Calcium ATPase, transduction domain A"/>
    <property type="match status" value="1"/>
</dbReference>
<feature type="domain" description="P5A-ATPase transmembrane helical hairpin" evidence="13">
    <location>
        <begin position="20"/>
        <end position="83"/>
    </location>
</feature>
<dbReference type="GO" id="GO:0006874">
    <property type="term" value="P:intracellular calcium ion homeostasis"/>
    <property type="evidence" value="ECO:0007669"/>
    <property type="project" value="TreeGrafter"/>
</dbReference>
<dbReference type="PANTHER" id="PTHR45630">
    <property type="entry name" value="CATION-TRANSPORTING ATPASE-RELATED"/>
    <property type="match status" value="1"/>
</dbReference>
<evidence type="ECO:0000256" key="4">
    <source>
        <dbReference type="ARBA" id="ARBA00022723"/>
    </source>
</evidence>
<dbReference type="InterPro" id="IPR059000">
    <property type="entry name" value="ATPase_P-type_domA"/>
</dbReference>
<reference evidence="14" key="2">
    <citation type="journal article" date="2023" name="Microbiol Resour">
        <title>Decontamination and Annotation of the Draft Genome Sequence of the Oomycete Lagenidium giganteum ARSEF 373.</title>
        <authorList>
            <person name="Morgan W.R."/>
            <person name="Tartar A."/>
        </authorList>
    </citation>
    <scope>NUCLEOTIDE SEQUENCE</scope>
    <source>
        <strain evidence="14">ARSEF 373</strain>
    </source>
</reference>
<dbReference type="PRINTS" id="PR00119">
    <property type="entry name" value="CATATPASE"/>
</dbReference>
<dbReference type="PROSITE" id="PS00154">
    <property type="entry name" value="ATPASE_E1_E2"/>
    <property type="match status" value="1"/>
</dbReference>
<evidence type="ECO:0000256" key="2">
    <source>
        <dbReference type="ARBA" id="ARBA00006000"/>
    </source>
</evidence>
<evidence type="ECO:0000256" key="5">
    <source>
        <dbReference type="ARBA" id="ARBA00022741"/>
    </source>
</evidence>
<dbReference type="Gene3D" id="3.40.50.1000">
    <property type="entry name" value="HAD superfamily/HAD-like"/>
    <property type="match status" value="1"/>
</dbReference>
<dbReference type="Pfam" id="PF13246">
    <property type="entry name" value="Cation_ATPase"/>
    <property type="match status" value="1"/>
</dbReference>
<keyword evidence="8" id="KW-1278">Translocase</keyword>
<organism evidence="14 15">
    <name type="scientific">Lagenidium giganteum</name>
    <dbReference type="NCBI Taxonomy" id="4803"/>
    <lineage>
        <taxon>Eukaryota</taxon>
        <taxon>Sar</taxon>
        <taxon>Stramenopiles</taxon>
        <taxon>Oomycota</taxon>
        <taxon>Peronosporomycetes</taxon>
        <taxon>Pythiales</taxon>
        <taxon>Pythiaceae</taxon>
    </lineage>
</organism>
<proteinExistence type="inferred from homology"/>
<dbReference type="InterPro" id="IPR023298">
    <property type="entry name" value="ATPase_P-typ_TM_dom_sf"/>
</dbReference>
<evidence type="ECO:0000256" key="3">
    <source>
        <dbReference type="ARBA" id="ARBA00022692"/>
    </source>
</evidence>
<keyword evidence="10 11" id="KW-0472">Membrane</keyword>
<dbReference type="SFLD" id="SFLDS00003">
    <property type="entry name" value="Haloacid_Dehalogenase"/>
    <property type="match status" value="1"/>
</dbReference>
<dbReference type="GO" id="GO:0015662">
    <property type="term" value="F:P-type ion transporter activity"/>
    <property type="evidence" value="ECO:0007669"/>
    <property type="project" value="TreeGrafter"/>
</dbReference>
<dbReference type="Gene3D" id="3.40.1110.10">
    <property type="entry name" value="Calcium-transporting ATPase, cytoplasmic domain N"/>
    <property type="match status" value="1"/>
</dbReference>
<sequence length="1213" mass="135039">MLHVRVEDPELGSVALVQPLPVLLRLDVLPFFFFYATLTYLYCIRPDDDLVASVGGALVVFVHALAFLAGEWSVGVRCWMHYTPLRSVSAAPTSDKRKATAFAKVVPLRSTLPKQICPCLVADSAFQKGGKKLESGEAVPVVWFVYQNVSFCLYDDLDVINSSKDAATSVVFRRLDYPTRHSIETYVHAQGYTAQANVDLAHKKWGKNDFVIPIPGFAELLKEQLVAPFFVFQFFCMLLWCLDEYMYYSLMTLLMLVFFECTVVKQRQRNMETMNQMRRVPQSCFVYRQNKWSQIQSDDLVPGDLVSIGHKALQLAMGDNEVLVPCDLLLIRGNCVVNESMLTGESVPLRKEAITQLGLDANGMAEALDVDDGSALNHKKHVLYGGTKILQHSLPMGSPVTIPEAPDKGCVAYVLRTGFETTQGSLMRTILYSSQRVTANNAEAMWFILLLLTFAIAASAYVLNHGLQDPSRDRFKLILHCIMIVTSVVPPELPMELSLAVTNSLIALVRSNIFCTEPFRIPFAGRIDVCCFDKTGTLTSDELELHGIVGLETKVGTESKKGCGELDIVSPEHFPMESELVLAACQSLVLLNGEVVGDPIEVTAMQHIKWNVGYSNTGDVLRVQPSLSSNHRDAIDSVDILHRFSFSSDLKRMSTVVIVRPRSAKGALPRRVLTKGAPEVLEPLFKTKPRTYGRTYRHFASKGYRVLALGYRELGSDVTYDNVNKLTRADVEKDLAFAGFLVLNCPLKDDTKRVVRDLMISKHKVVMVTGDNALTACDVARQVGINAGFSKSPLILTVKDKEGTLEWCGVDDGSVSPKEIERHEFNVDKVHALQATNDLCVTGDALTALYRSHEKATSNENAALESFLKTLQQICWFITVYARTSPQQKEYVIMALNRLGKTTAMCGDGTNDVGALKQAHIGVSIVNCPEIERRVSAAQERIRQHGDANFSERLRALQEEEEAQIVRLGDASIASPFTSKSSSIRVMKQLARQGRCTLVTTIQMYKILGINCLITAYYLSTLYIYGVKNGDQQLTIIGLVIAAFFFFLSRSEPTKHLSHERPPHSVFAASVMASIIGQFAIHLTLLATTLHYAQPFIEHDDPSMHPDGKFRPNVINSIIFLVSAVMQVNTFVVNYKGHPFMQSFWEHTWYSRSALISYGALAMAVFEIFPPLNETLELVPLPNQEAQLIVFGVMVADTAVTICYEMVVQQFFR</sequence>
<dbReference type="Gene3D" id="2.70.150.10">
    <property type="entry name" value="Calcium-transporting ATPase, cytoplasmic transduction domain A"/>
    <property type="match status" value="1"/>
</dbReference>
<dbReference type="InterPro" id="IPR023214">
    <property type="entry name" value="HAD_sf"/>
</dbReference>
<name>A0AAV2ZAB2_9STRA</name>
<evidence type="ECO:0000256" key="9">
    <source>
        <dbReference type="ARBA" id="ARBA00022989"/>
    </source>
</evidence>
<protein>
    <submittedName>
        <fullName evidence="14">Uncharacterized protein</fullName>
    </submittedName>
</protein>